<organism evidence="6 7">
    <name type="scientific">Geothrix rubra</name>
    <dbReference type="NCBI Taxonomy" id="2927977"/>
    <lineage>
        <taxon>Bacteria</taxon>
        <taxon>Pseudomonadati</taxon>
        <taxon>Acidobacteriota</taxon>
        <taxon>Holophagae</taxon>
        <taxon>Holophagales</taxon>
        <taxon>Holophagaceae</taxon>
        <taxon>Geothrix</taxon>
    </lineage>
</organism>
<dbReference type="PANTHER" id="PTHR45663:SF11">
    <property type="entry name" value="GEO12009P1"/>
    <property type="match status" value="1"/>
</dbReference>
<keyword evidence="2" id="KW-0249">Electron transport</keyword>
<dbReference type="EMBL" id="BSDD01000002">
    <property type="protein sequence ID" value="GLH69491.1"/>
    <property type="molecule type" value="Genomic_DNA"/>
</dbReference>
<dbReference type="Proteomes" id="UP001165089">
    <property type="component" value="Unassembled WGS sequence"/>
</dbReference>
<dbReference type="Pfam" id="PF00085">
    <property type="entry name" value="Thioredoxin"/>
    <property type="match status" value="1"/>
</dbReference>
<dbReference type="CDD" id="cd02947">
    <property type="entry name" value="TRX_family"/>
    <property type="match status" value="1"/>
</dbReference>
<name>A0ABQ5Q584_9BACT</name>
<dbReference type="SUPFAM" id="SSF52833">
    <property type="entry name" value="Thioredoxin-like"/>
    <property type="match status" value="1"/>
</dbReference>
<dbReference type="Gene3D" id="1.25.40.10">
    <property type="entry name" value="Tetratricopeptide repeat domain"/>
    <property type="match status" value="1"/>
</dbReference>
<dbReference type="InterPro" id="IPR013766">
    <property type="entry name" value="Thioredoxin_domain"/>
</dbReference>
<evidence type="ECO:0000259" key="5">
    <source>
        <dbReference type="PROSITE" id="PS51352"/>
    </source>
</evidence>
<reference evidence="6 7" key="1">
    <citation type="journal article" date="2023" name="Antonie Van Leeuwenhoek">
        <title>Mesoterricola silvestris gen. nov., sp. nov., Mesoterricola sediminis sp. nov., Geothrix oryzae sp. nov., Geothrix edaphica sp. nov., Geothrix rubra sp. nov., and Geothrix limicola sp. nov., six novel members of Acidobacteriota isolated from soils.</title>
        <authorList>
            <person name="Itoh H."/>
            <person name="Sugisawa Y."/>
            <person name="Mise K."/>
            <person name="Xu Z."/>
            <person name="Kuniyasu M."/>
            <person name="Ushijima N."/>
            <person name="Kawano K."/>
            <person name="Kobayashi E."/>
            <person name="Shiratori Y."/>
            <person name="Masuda Y."/>
            <person name="Senoo K."/>
        </authorList>
    </citation>
    <scope>NUCLEOTIDE SEQUENCE [LARGE SCALE GENOMIC DNA]</scope>
    <source>
        <strain evidence="6 7">Red803</strain>
    </source>
</reference>
<sequence length="370" mass="41239">MDAPRANPPEGLFLDLPVDRALVKAAEQRRVVLIDFYTTWCGPCKLLDSTTWRDEKVIALLKQESIPLKINAEKEAALSRKYAINAYPTILLLRPDGSVLDRMVGYQKPELFLGSFQSALKGLTALDRARKAVADAGQDDLKGQVNARQNLARVLMQQGRDEDALKEFLWLYDDGMKRNPSSRGVRNSFLLSDWARLGRDYPPALEALRQHRNAAQRQFLVSPEDASLALDLTSLNHALKEDQATLGIFDQLPPDSPGRKMLGPSVWDLLMAQKRYADALQVRSPGDLLGEIARQESMLPKDPTVRKIFQARWLELAASGLEALVAVGRPEEAKPLMKKALTIDPSAGTRRLLEAHLQRSGHPVPLDSLE</sequence>
<gene>
    <name evidence="6" type="ORF">GETHPA_10240</name>
</gene>
<dbReference type="InterPro" id="IPR036249">
    <property type="entry name" value="Thioredoxin-like_sf"/>
</dbReference>
<keyword evidence="1" id="KW-0813">Transport</keyword>
<feature type="domain" description="Thioredoxin" evidence="5">
    <location>
        <begin position="1"/>
        <end position="121"/>
    </location>
</feature>
<evidence type="ECO:0000256" key="3">
    <source>
        <dbReference type="ARBA" id="ARBA00023157"/>
    </source>
</evidence>
<dbReference type="InterPro" id="IPR011990">
    <property type="entry name" value="TPR-like_helical_dom_sf"/>
</dbReference>
<keyword evidence="7" id="KW-1185">Reference proteome</keyword>
<proteinExistence type="predicted"/>
<dbReference type="Gene3D" id="3.40.30.10">
    <property type="entry name" value="Glutaredoxin"/>
    <property type="match status" value="1"/>
</dbReference>
<evidence type="ECO:0000256" key="1">
    <source>
        <dbReference type="ARBA" id="ARBA00022448"/>
    </source>
</evidence>
<keyword evidence="3" id="KW-1015">Disulfide bond</keyword>
<evidence type="ECO:0000313" key="7">
    <source>
        <dbReference type="Proteomes" id="UP001165089"/>
    </source>
</evidence>
<evidence type="ECO:0000256" key="4">
    <source>
        <dbReference type="ARBA" id="ARBA00023284"/>
    </source>
</evidence>
<dbReference type="PANTHER" id="PTHR45663">
    <property type="entry name" value="GEO12009P1"/>
    <property type="match status" value="1"/>
</dbReference>
<comment type="caution">
    <text evidence="6">The sequence shown here is derived from an EMBL/GenBank/DDBJ whole genome shotgun (WGS) entry which is preliminary data.</text>
</comment>
<dbReference type="PROSITE" id="PS51352">
    <property type="entry name" value="THIOREDOXIN_2"/>
    <property type="match status" value="1"/>
</dbReference>
<accession>A0ABQ5Q584</accession>
<dbReference type="InterPro" id="IPR017937">
    <property type="entry name" value="Thioredoxin_CS"/>
</dbReference>
<dbReference type="PROSITE" id="PS00194">
    <property type="entry name" value="THIOREDOXIN_1"/>
    <property type="match status" value="1"/>
</dbReference>
<protein>
    <recommendedName>
        <fullName evidence="5">Thioredoxin domain-containing protein</fullName>
    </recommendedName>
</protein>
<evidence type="ECO:0000256" key="2">
    <source>
        <dbReference type="ARBA" id="ARBA00022982"/>
    </source>
</evidence>
<evidence type="ECO:0000313" key="6">
    <source>
        <dbReference type="EMBL" id="GLH69491.1"/>
    </source>
</evidence>
<keyword evidence="4" id="KW-0676">Redox-active center</keyword>